<dbReference type="EMBL" id="WJBB01000003">
    <property type="protein sequence ID" value="MBC3796027.1"/>
    <property type="molecule type" value="Genomic_DNA"/>
</dbReference>
<dbReference type="InterPro" id="IPR007351">
    <property type="entry name" value="YjbR"/>
</dbReference>
<dbReference type="InterPro" id="IPR038056">
    <property type="entry name" value="YjbR-like_sf"/>
</dbReference>
<protein>
    <submittedName>
        <fullName evidence="1">MmcQ/YjbR family DNA-binding protein</fullName>
    </submittedName>
</protein>
<gene>
    <name evidence="1" type="ORF">GH807_03035</name>
</gene>
<dbReference type="SUPFAM" id="SSF142906">
    <property type="entry name" value="YjbR-like"/>
    <property type="match status" value="1"/>
</dbReference>
<reference evidence="1 2" key="1">
    <citation type="journal article" date="2020" name="mSystems">
        <title>Defining Genomic and Predicted Metabolic Features of the Acetobacterium Genus.</title>
        <authorList>
            <person name="Ross D.E."/>
            <person name="Marshall C.W."/>
            <person name="Gulliver D."/>
            <person name="May H.D."/>
            <person name="Norman R.S."/>
        </authorList>
    </citation>
    <scope>NUCLEOTIDE SEQUENCE [LARGE SCALE GENOMIC DNA]</scope>
    <source>
        <strain evidence="1 2">DSM 9173</strain>
    </source>
</reference>
<accession>A0ABR6WHW3</accession>
<dbReference type="RefSeq" id="WP_148602907.1">
    <property type="nucleotide sequence ID" value="NZ_RXYB01000004.1"/>
</dbReference>
<dbReference type="Proteomes" id="UP000653358">
    <property type="component" value="Unassembled WGS sequence"/>
</dbReference>
<dbReference type="Gene3D" id="3.90.1150.30">
    <property type="match status" value="1"/>
</dbReference>
<name>A0ABR6WHW3_9FIRM</name>
<dbReference type="InterPro" id="IPR058532">
    <property type="entry name" value="YjbR/MT2646/Rv2570-like"/>
</dbReference>
<sequence length="133" mass="15328">MKPCEKWDQLIEQTALELPGTTRDYQPEWDAVRYFIGELMFAMRGENKNGDSLLTLKLPIGDGEILRSRYPDIIPGYHMNKQHWNSLLLAGDVPEPVLIDCIQLAYQTVFMKLTKKKQREIAQSSPSARLHLI</sequence>
<evidence type="ECO:0000313" key="1">
    <source>
        <dbReference type="EMBL" id="MBC3796027.1"/>
    </source>
</evidence>
<dbReference type="Pfam" id="PF04237">
    <property type="entry name" value="YjbR"/>
    <property type="match status" value="1"/>
</dbReference>
<keyword evidence="2" id="KW-1185">Reference proteome</keyword>
<dbReference type="PANTHER" id="PTHR35145">
    <property type="entry name" value="CYTOPLASMIC PROTEIN-RELATED"/>
    <property type="match status" value="1"/>
</dbReference>
<organism evidence="1 2">
    <name type="scientific">Acetobacterium tundrae</name>
    <dbReference type="NCBI Taxonomy" id="132932"/>
    <lineage>
        <taxon>Bacteria</taxon>
        <taxon>Bacillati</taxon>
        <taxon>Bacillota</taxon>
        <taxon>Clostridia</taxon>
        <taxon>Eubacteriales</taxon>
        <taxon>Eubacteriaceae</taxon>
        <taxon>Acetobacterium</taxon>
    </lineage>
</organism>
<dbReference type="GO" id="GO:0003677">
    <property type="term" value="F:DNA binding"/>
    <property type="evidence" value="ECO:0007669"/>
    <property type="project" value="UniProtKB-KW"/>
</dbReference>
<comment type="caution">
    <text evidence="1">The sequence shown here is derived from an EMBL/GenBank/DDBJ whole genome shotgun (WGS) entry which is preliminary data.</text>
</comment>
<evidence type="ECO:0000313" key="2">
    <source>
        <dbReference type="Proteomes" id="UP000653358"/>
    </source>
</evidence>
<dbReference type="PANTHER" id="PTHR35145:SF1">
    <property type="entry name" value="CYTOPLASMIC PROTEIN"/>
    <property type="match status" value="1"/>
</dbReference>
<proteinExistence type="predicted"/>
<keyword evidence="1" id="KW-0238">DNA-binding</keyword>